<dbReference type="Proteomes" id="UP001060215">
    <property type="component" value="Chromosome 5"/>
</dbReference>
<comment type="caution">
    <text evidence="1">The sequence shown here is derived from an EMBL/GenBank/DDBJ whole genome shotgun (WGS) entry which is preliminary data.</text>
</comment>
<evidence type="ECO:0000313" key="1">
    <source>
        <dbReference type="EMBL" id="KAI8012669.1"/>
    </source>
</evidence>
<keyword evidence="2" id="KW-1185">Reference proteome</keyword>
<dbReference type="EMBL" id="CM045762">
    <property type="protein sequence ID" value="KAI8012669.1"/>
    <property type="molecule type" value="Genomic_DNA"/>
</dbReference>
<accession>A0ACC0HIW1</accession>
<evidence type="ECO:0000313" key="2">
    <source>
        <dbReference type="Proteomes" id="UP001060215"/>
    </source>
</evidence>
<protein>
    <submittedName>
        <fullName evidence="1">Mediator of DNA damage checkpoint protein 1</fullName>
    </submittedName>
</protein>
<sequence length="1396" mass="155397">MCSLGDHDDEIQHTKRNSILDTETQPFDNELTMGSLGDHDDDYDIPHIKRNLILNTETQPFDNELPTGSLGDYNDEIQHSKRNSILAHGDIETQPFDNELTMGVLGDNDDEIQHTKRNSILDHGDIETQPFDNELTMGALGDNDDDIQHTKRNSILDRGDIETQPFDNELTMASLRENDNEIQYTTRNSILDCGDIETQPFDSQYSPLPGERFEGKDFDELQFLQNTLPFVDAVPFEDAFETQIMNFGGETQVLDDLDGVENMATQLIDESDNEVVDTDGEGTDRTEILGDTEESSDDDPVERVGTYPVDQEHKLCKQDDRGLKTESDGLSNERHSAELDVSTARLPGKDTPKSKPVSVRRDFTSVRAAALRASGLAARNKAFKGTNSESCSIKNEDQFSKQHIAEDNGVTVARDSSTFREEVDQEDFQEEYNEKMKGLRDENKCKVGSSTVRRLFLEDTLAEPKGPNDDKNNADGGADLSQLPACGNEMAGLSYVDSQEPGDLSQANALDVVDRYLQCNVMDFNQEVGFGSSTGRKSKPDSSAKGTQSLVKITNLKITAGEREIFDWDDSREDEGGGEFFTKKKEAFFDNGGQRKRSVSKPRKHLDSKRNGVVDETRDKEDQQDIHQKVKGLVNSNSGLVLRNSKRNDKTTKVTKTKSKKNLTKELDEPLNIGSSDGLEATGTDKDMTEVLNVGFDTQMAAEAMEVLCAGLDMADHDNKDIDQGTKNMFEASPRAKKNRAQSKENFLQERSISSSFGVITRNSKKTKSIGNKLRKESTVSSQKQAKNVRKQCDTELVKEEMKKAKSNAEGHFATNWIEKIDREQIEEERALKRNDIDVVDRCHVIASSSGYRSVKKRSLQEQLGTFTPIARRTRQRRVTNQIRDGITSCDSSERLHLTETRQGYSTGSDAFKMVGKEKFSKLGSNQSRELENVKLTEQKKSHQKVTDTTTVVGIGPLRYNKGKRTCRKFSELVNQSVGLEADGQSLGKLKRSEISAVSTSIDLGIRKKAWSSACAGPVLRSSDRQSKGTLFQRSVDKGGLGDASLTCNSVDGNVIPKDVVGGFASKQSDRNSDADTTLAGEGAEENARFEVSPGDRCKQSGSTFTTTVNCTTPINAASPICKGDEYFKQSCRKNLSKSLMKEISSLVSNGPEPTSIMKDSRRRRDMANVRVLFSHHLDDNTIKQQKKVLARFGASVASSISEATQFITDKFVRTRNMLEAIAFGKPVVTHLWLESCGETGCFMDERNYILRDAKKEKEFGFSLPVSLARASQRPLLQGLKVLITPNTKPSKEILASLVKAVNGLAMERIGRSAFKDDKTPDDLLVLSCEEDYALCVPFLEKGATVYSSELLLNGIVTQKLEYERHRLFADHVKKTRSTIWLKQDSNQYLPVTKCK</sequence>
<gene>
    <name evidence="1" type="ORF">LOK49_LG06G03183</name>
</gene>
<proteinExistence type="predicted"/>
<organism evidence="1 2">
    <name type="scientific">Camellia lanceoleosa</name>
    <dbReference type="NCBI Taxonomy" id="1840588"/>
    <lineage>
        <taxon>Eukaryota</taxon>
        <taxon>Viridiplantae</taxon>
        <taxon>Streptophyta</taxon>
        <taxon>Embryophyta</taxon>
        <taxon>Tracheophyta</taxon>
        <taxon>Spermatophyta</taxon>
        <taxon>Magnoliopsida</taxon>
        <taxon>eudicotyledons</taxon>
        <taxon>Gunneridae</taxon>
        <taxon>Pentapetalae</taxon>
        <taxon>asterids</taxon>
        <taxon>Ericales</taxon>
        <taxon>Theaceae</taxon>
        <taxon>Camellia</taxon>
    </lineage>
</organism>
<reference evidence="1 2" key="1">
    <citation type="journal article" date="2022" name="Plant J.">
        <title>Chromosome-level genome of Camellia lanceoleosa provides a valuable resource for understanding genome evolution and self-incompatibility.</title>
        <authorList>
            <person name="Gong W."/>
            <person name="Xiao S."/>
            <person name="Wang L."/>
            <person name="Liao Z."/>
            <person name="Chang Y."/>
            <person name="Mo W."/>
            <person name="Hu G."/>
            <person name="Li W."/>
            <person name="Zhao G."/>
            <person name="Zhu H."/>
            <person name="Hu X."/>
            <person name="Ji K."/>
            <person name="Xiang X."/>
            <person name="Song Q."/>
            <person name="Yuan D."/>
            <person name="Jin S."/>
            <person name="Zhang L."/>
        </authorList>
    </citation>
    <scope>NUCLEOTIDE SEQUENCE [LARGE SCALE GENOMIC DNA]</scope>
    <source>
        <strain evidence="1">SQ_2022a</strain>
    </source>
</reference>
<name>A0ACC0HIW1_9ERIC</name>